<dbReference type="EMBL" id="DF238776">
    <property type="protein sequence ID" value="GAC93543.1"/>
    <property type="molecule type" value="Genomic_DNA"/>
</dbReference>
<evidence type="ECO:0000313" key="2">
    <source>
        <dbReference type="Proteomes" id="UP000014071"/>
    </source>
</evidence>
<dbReference type="Proteomes" id="UP000014071">
    <property type="component" value="Unassembled WGS sequence"/>
</dbReference>
<dbReference type="GeneID" id="24106409"/>
<dbReference type="HOGENOM" id="CLU_1360956_0_0_1"/>
<name>R9NXS7_PSEHS</name>
<organism evidence="1 2">
    <name type="scientific">Pseudozyma hubeiensis (strain SY62)</name>
    <name type="common">Yeast</name>
    <dbReference type="NCBI Taxonomy" id="1305764"/>
    <lineage>
        <taxon>Eukaryota</taxon>
        <taxon>Fungi</taxon>
        <taxon>Dikarya</taxon>
        <taxon>Basidiomycota</taxon>
        <taxon>Ustilaginomycotina</taxon>
        <taxon>Ustilaginomycetes</taxon>
        <taxon>Ustilaginales</taxon>
        <taxon>Ustilaginaceae</taxon>
        <taxon>Pseudozyma</taxon>
    </lineage>
</organism>
<accession>R9NXS7</accession>
<sequence length="201" mass="21863">MRLLVELTDDDRSLATSEAMWGPILSSKAIDKSIADADAAADALIAFRRKSNERKDNFVCKPRQDCVTSGECAFQIRDLDTDSRIAAQATIVVDLLRSSSSIDSDFGEADQASQTAGRDPSNIDISSIYSTQRPVHLLCPKQLHATREVHLVAYPTLKTIEIGTAALTRVDPSIVSDLTIARTDTCELCFHSNAAPVLINN</sequence>
<dbReference type="AlphaFoldDB" id="R9NXS7"/>
<keyword evidence="2" id="KW-1185">Reference proteome</keyword>
<gene>
    <name evidence="1" type="ORF">PHSY_001108</name>
</gene>
<reference evidence="2" key="1">
    <citation type="journal article" date="2013" name="Genome Announc.">
        <title>Draft genome sequence of the basidiomycetous yeast-like fungus Pseudozyma hubeiensis SY62, which produces an abundant amount of the biosurfactant mannosylerythritol lipids.</title>
        <authorList>
            <person name="Konishi M."/>
            <person name="Hatada Y."/>
            <person name="Horiuchi J."/>
        </authorList>
    </citation>
    <scope>NUCLEOTIDE SEQUENCE [LARGE SCALE GENOMIC DNA]</scope>
    <source>
        <strain evidence="2">SY62</strain>
    </source>
</reference>
<proteinExistence type="predicted"/>
<protein>
    <submittedName>
        <fullName evidence="1">Short-chain dehydrogenase/oxidoreductase</fullName>
    </submittedName>
</protein>
<evidence type="ECO:0000313" key="1">
    <source>
        <dbReference type="EMBL" id="GAC93543.1"/>
    </source>
</evidence>
<dbReference type="RefSeq" id="XP_012187130.1">
    <property type="nucleotide sequence ID" value="XM_012331740.1"/>
</dbReference>